<name>A0A7W9J794_9ACTN</name>
<evidence type="ECO:0000313" key="5">
    <source>
        <dbReference type="Proteomes" id="UP000549971"/>
    </source>
</evidence>
<dbReference type="CDD" id="cd07820">
    <property type="entry name" value="SRPBCC_3"/>
    <property type="match status" value="1"/>
</dbReference>
<dbReference type="NCBIfam" id="TIGR01777">
    <property type="entry name" value="yfcH"/>
    <property type="match status" value="1"/>
</dbReference>
<dbReference type="EMBL" id="JACHMY010000001">
    <property type="protein sequence ID" value="MBB5836188.1"/>
    <property type="molecule type" value="Genomic_DNA"/>
</dbReference>
<reference evidence="4 5" key="1">
    <citation type="submission" date="2020-08" db="EMBL/GenBank/DDBJ databases">
        <title>Sequencing the genomes of 1000 actinobacteria strains.</title>
        <authorList>
            <person name="Klenk H.-P."/>
        </authorList>
    </citation>
    <scope>NUCLEOTIDE SEQUENCE [LARGE SCALE GENOMIC DNA]</scope>
    <source>
        <strain evidence="4 5">DSM 28967</strain>
    </source>
</reference>
<dbReference type="AlphaFoldDB" id="A0A7W9J794"/>
<accession>A0A7W9J794</accession>
<protein>
    <submittedName>
        <fullName evidence="4">Uncharacterized protein (TIGR01777 family)</fullName>
    </submittedName>
</protein>
<dbReference type="Pfam" id="PF01370">
    <property type="entry name" value="Epimerase"/>
    <property type="match status" value="1"/>
</dbReference>
<dbReference type="PANTHER" id="PTHR11092:SF0">
    <property type="entry name" value="EPIMERASE FAMILY PROTEIN SDR39U1"/>
    <property type="match status" value="1"/>
</dbReference>
<dbReference type="SUPFAM" id="SSF55961">
    <property type="entry name" value="Bet v1-like"/>
    <property type="match status" value="1"/>
</dbReference>
<evidence type="ECO:0000259" key="3">
    <source>
        <dbReference type="Pfam" id="PF08338"/>
    </source>
</evidence>
<evidence type="ECO:0000259" key="2">
    <source>
        <dbReference type="Pfam" id="PF01370"/>
    </source>
</evidence>
<proteinExistence type="inferred from homology"/>
<evidence type="ECO:0000256" key="1">
    <source>
        <dbReference type="ARBA" id="ARBA00009353"/>
    </source>
</evidence>
<keyword evidence="5" id="KW-1185">Reference proteome</keyword>
<dbReference type="Proteomes" id="UP000549971">
    <property type="component" value="Unassembled WGS sequence"/>
</dbReference>
<dbReference type="Gene3D" id="3.30.530.20">
    <property type="match status" value="1"/>
</dbReference>
<comment type="caution">
    <text evidence="4">The sequence shown here is derived from an EMBL/GenBank/DDBJ whole genome shotgun (WGS) entry which is preliminary data.</text>
</comment>
<feature type="domain" description="NAD-dependent epimerase/dehydratase" evidence="2">
    <location>
        <begin position="145"/>
        <end position="350"/>
    </location>
</feature>
<dbReference type="InterPro" id="IPR001509">
    <property type="entry name" value="Epimerase_deHydtase"/>
</dbReference>
<dbReference type="Pfam" id="PF08338">
    <property type="entry name" value="DUF1731"/>
    <property type="match status" value="1"/>
</dbReference>
<dbReference type="InterPro" id="IPR010099">
    <property type="entry name" value="SDR39U1"/>
</dbReference>
<dbReference type="InterPro" id="IPR023393">
    <property type="entry name" value="START-like_dom_sf"/>
</dbReference>
<dbReference type="Gene3D" id="3.40.50.720">
    <property type="entry name" value="NAD(P)-binding Rossmann-like Domain"/>
    <property type="match status" value="1"/>
</dbReference>
<dbReference type="RefSeq" id="WP_184795738.1">
    <property type="nucleotide sequence ID" value="NZ_JACHMY010000001.1"/>
</dbReference>
<gene>
    <name evidence="4" type="ORF">HDA39_002922</name>
</gene>
<organism evidence="4 5">
    <name type="scientific">Kribbella italica</name>
    <dbReference type="NCBI Taxonomy" id="1540520"/>
    <lineage>
        <taxon>Bacteria</taxon>
        <taxon>Bacillati</taxon>
        <taxon>Actinomycetota</taxon>
        <taxon>Actinomycetes</taxon>
        <taxon>Propionibacteriales</taxon>
        <taxon>Kribbellaceae</taxon>
        <taxon>Kribbella</taxon>
    </lineage>
</organism>
<sequence>MGLSLSSIVPAPRDEVFAWHERPGAIERLTPPWMPVRIKQETDDLGAGRAVLGFPFGIDWVAQHSESVPPDHFVDELTSAPLRWAVNWRHTHQFDAVGNDQTRVTDQVDSNVPGFLLRSMLVYRHQQLADDLAARRRAQGDPLTVAVTGTHGTIGRALVALLGTAGHTVIKLVRGEPSSPSDRRWNPDHPADDLLQGVDAVVHLAGASIAGRFTDAHRNAIVESRIGPTTALATLAAASDPRVFVCASAIGWYGADRGDELLTEHSERGTGFLAELVENWERATDPARDGGVRVVNLRTGLVQTPAGGILRLQYPMFAVGLGGPLASGNQWQPWIGLDDLLDIYHRALYDDQLSGPVNGVGPNPVRNRDYTATLARVVHRPALLRVPSFGPRVLLGPEGAKELAEASQRVVPAVLDQLGHTFRYPELEPALRHLLGRNSSVDSAPST</sequence>
<dbReference type="InterPro" id="IPR013549">
    <property type="entry name" value="DUF1731"/>
</dbReference>
<feature type="domain" description="DUF1731" evidence="3">
    <location>
        <begin position="386"/>
        <end position="434"/>
    </location>
</feature>
<dbReference type="InterPro" id="IPR036291">
    <property type="entry name" value="NAD(P)-bd_dom_sf"/>
</dbReference>
<dbReference type="PANTHER" id="PTHR11092">
    <property type="entry name" value="SUGAR NUCLEOTIDE EPIMERASE RELATED"/>
    <property type="match status" value="1"/>
</dbReference>
<evidence type="ECO:0000313" key="4">
    <source>
        <dbReference type="EMBL" id="MBB5836188.1"/>
    </source>
</evidence>
<dbReference type="SUPFAM" id="SSF51735">
    <property type="entry name" value="NAD(P)-binding Rossmann-fold domains"/>
    <property type="match status" value="1"/>
</dbReference>
<comment type="similarity">
    <text evidence="1">Belongs to the NAD(P)-dependent epimerase/dehydratase family. SDR39U1 subfamily.</text>
</comment>